<evidence type="ECO:0000313" key="2">
    <source>
        <dbReference type="Proteomes" id="UP001497680"/>
    </source>
</evidence>
<organism evidence="1 2">
    <name type="scientific">Hypoxylon rubiginosum</name>
    <dbReference type="NCBI Taxonomy" id="110542"/>
    <lineage>
        <taxon>Eukaryota</taxon>
        <taxon>Fungi</taxon>
        <taxon>Dikarya</taxon>
        <taxon>Ascomycota</taxon>
        <taxon>Pezizomycotina</taxon>
        <taxon>Sordariomycetes</taxon>
        <taxon>Xylariomycetidae</taxon>
        <taxon>Xylariales</taxon>
        <taxon>Hypoxylaceae</taxon>
        <taxon>Hypoxylon</taxon>
    </lineage>
</organism>
<evidence type="ECO:0000313" key="1">
    <source>
        <dbReference type="EMBL" id="KAI6087738.1"/>
    </source>
</evidence>
<dbReference type="EMBL" id="MU394306">
    <property type="protein sequence ID" value="KAI6087738.1"/>
    <property type="molecule type" value="Genomic_DNA"/>
</dbReference>
<sequence>MIVDEINGVQQNGDTNGDTKNEENSHGPAKRRETSRSRHSSEVCVVGAGPAGLMLAVLLARYGINVEVMDERADQTQAGRADGLQPKTIETLRQLRLADGLLQRGAKVFDICFWEATANRRLRRLGREIHYPALVVDLLDDYILLVHQGVVEGVFIEDLRKRGIEVKRSHQFQTFKQNEDEKGLLEIESTLTTTGEKETTLTRYIVGCDGARSKVRNCIPDTYSVGKSHESVWAVLDGELISDFPDLWSKTVVYSEVHGSILIVPRERGTTRFYVEIKPDTETGNLRELGQEFVMQRAKQILAPYSVEWRTVEWFGNYQIGQRIANKFTDPHLQAFIAGDASHTHSPKAAQGMNTSMHDSWNLAWKLNLATRGLAKPILLESYEMERRKIAHDLINFDYEHANKMAGGDAKELAENFRTNVRFISGVGVEYDHNVLNQASKRSGGELRPGCLVPPAKVTRYIDANPIDVQLDIPMLGQFRVYFFVPDIHNSMPFLQMFCNGLTRQDSLFRKLSQAAAASYAEKPRTPTAEDVYVRSERYTSVSELTTFGLITTMDKARVEIQDLPPLFARSAWTFYLDNVPYLDTRRQTCTSKWVGTLQKDEVSIVIVRPDGYVGSISRWDSLGANAGSTAADWLNSYYDGFLKVPEDNRR</sequence>
<name>A0ACC0D519_9PEZI</name>
<reference evidence="1 2" key="1">
    <citation type="journal article" date="2022" name="New Phytol.">
        <title>Ecological generalism drives hyperdiversity of secondary metabolite gene clusters in xylarialean endophytes.</title>
        <authorList>
            <person name="Franco M.E.E."/>
            <person name="Wisecaver J.H."/>
            <person name="Arnold A.E."/>
            <person name="Ju Y.M."/>
            <person name="Slot J.C."/>
            <person name="Ahrendt S."/>
            <person name="Moore L.P."/>
            <person name="Eastman K.E."/>
            <person name="Scott K."/>
            <person name="Konkel Z."/>
            <person name="Mondo S.J."/>
            <person name="Kuo A."/>
            <person name="Hayes R.D."/>
            <person name="Haridas S."/>
            <person name="Andreopoulos B."/>
            <person name="Riley R."/>
            <person name="LaButti K."/>
            <person name="Pangilinan J."/>
            <person name="Lipzen A."/>
            <person name="Amirebrahimi M."/>
            <person name="Yan J."/>
            <person name="Adam C."/>
            <person name="Keymanesh K."/>
            <person name="Ng V."/>
            <person name="Louie K."/>
            <person name="Northen T."/>
            <person name="Drula E."/>
            <person name="Henrissat B."/>
            <person name="Hsieh H.M."/>
            <person name="Youens-Clark K."/>
            <person name="Lutzoni F."/>
            <person name="Miadlikowska J."/>
            <person name="Eastwood D.C."/>
            <person name="Hamelin R.C."/>
            <person name="Grigoriev I.V."/>
            <person name="U'Ren J.M."/>
        </authorList>
    </citation>
    <scope>NUCLEOTIDE SEQUENCE [LARGE SCALE GENOMIC DNA]</scope>
    <source>
        <strain evidence="1 2">ER1909</strain>
    </source>
</reference>
<gene>
    <name evidence="1" type="ORF">F4821DRAFT_235800</name>
</gene>
<keyword evidence="2" id="KW-1185">Reference proteome</keyword>
<proteinExistence type="predicted"/>
<accession>A0ACC0D519</accession>
<comment type="caution">
    <text evidence="1">The sequence shown here is derived from an EMBL/GenBank/DDBJ whole genome shotgun (WGS) entry which is preliminary data.</text>
</comment>
<dbReference type="Proteomes" id="UP001497680">
    <property type="component" value="Unassembled WGS sequence"/>
</dbReference>
<protein>
    <submittedName>
        <fullName evidence="1">FAD binding domain-containing protein</fullName>
    </submittedName>
</protein>